<proteinExistence type="predicted"/>
<evidence type="ECO:0000256" key="1">
    <source>
        <dbReference type="ARBA" id="ARBA00001933"/>
    </source>
</evidence>
<evidence type="ECO:0000313" key="8">
    <source>
        <dbReference type="Proteomes" id="UP000247696"/>
    </source>
</evidence>
<gene>
    <name evidence="7" type="primary">dapC</name>
    <name evidence="7" type="ORF">Csp1_21240</name>
</gene>
<dbReference type="Pfam" id="PF00155">
    <property type="entry name" value="Aminotran_1_2"/>
    <property type="match status" value="1"/>
</dbReference>
<dbReference type="EC" id="2.6.1.17" evidence="7"/>
<accession>A0A2Z3YNI0</accession>
<dbReference type="KEGG" id="cpre:Csp1_21240"/>
<reference evidence="8" key="1">
    <citation type="submission" date="2017-11" db="EMBL/GenBank/DDBJ databases">
        <title>Otitis media/interna in a cat caused by the recently described species Corynebacterium provencense.</title>
        <authorList>
            <person name="Kittl S."/>
            <person name="Brodard I."/>
            <person name="Rychener L."/>
            <person name="Jores J."/>
            <person name="Roosje P."/>
            <person name="Gobeli Brawand S."/>
        </authorList>
    </citation>
    <scope>NUCLEOTIDE SEQUENCE [LARGE SCALE GENOMIC DNA]</scope>
    <source>
        <strain evidence="8">17KM38</strain>
    </source>
</reference>
<dbReference type="RefSeq" id="WP_110481901.1">
    <property type="nucleotide sequence ID" value="NZ_CP024988.1"/>
</dbReference>
<dbReference type="Proteomes" id="UP000247696">
    <property type="component" value="Chromosome"/>
</dbReference>
<dbReference type="GO" id="GO:0009016">
    <property type="term" value="F:succinyldiaminopimelate transaminase activity"/>
    <property type="evidence" value="ECO:0007669"/>
    <property type="project" value="UniProtKB-EC"/>
</dbReference>
<feature type="region of interest" description="Disordered" evidence="5">
    <location>
        <begin position="1"/>
        <end position="26"/>
    </location>
</feature>
<dbReference type="GO" id="GO:0030170">
    <property type="term" value="F:pyridoxal phosphate binding"/>
    <property type="evidence" value="ECO:0007669"/>
    <property type="project" value="InterPro"/>
</dbReference>
<dbReference type="InterPro" id="IPR015424">
    <property type="entry name" value="PyrdxlP-dep_Trfase"/>
</dbReference>
<dbReference type="PANTHER" id="PTHR43807">
    <property type="entry name" value="FI04487P"/>
    <property type="match status" value="1"/>
</dbReference>
<dbReference type="Gene3D" id="3.90.1150.10">
    <property type="entry name" value="Aspartate Aminotransferase, domain 1"/>
    <property type="match status" value="1"/>
</dbReference>
<dbReference type="GO" id="GO:0005737">
    <property type="term" value="C:cytoplasm"/>
    <property type="evidence" value="ECO:0007669"/>
    <property type="project" value="TreeGrafter"/>
</dbReference>
<keyword evidence="4" id="KW-0663">Pyridoxal phosphate</keyword>
<dbReference type="InterPro" id="IPR004839">
    <property type="entry name" value="Aminotransferase_I/II_large"/>
</dbReference>
<dbReference type="PANTHER" id="PTHR43807:SF20">
    <property type="entry name" value="FI04487P"/>
    <property type="match status" value="1"/>
</dbReference>
<evidence type="ECO:0000259" key="6">
    <source>
        <dbReference type="Pfam" id="PF00155"/>
    </source>
</evidence>
<evidence type="ECO:0000256" key="5">
    <source>
        <dbReference type="SAM" id="MobiDB-lite"/>
    </source>
</evidence>
<dbReference type="InterPro" id="IPR015421">
    <property type="entry name" value="PyrdxlP-dep_Trfase_major"/>
</dbReference>
<dbReference type="InterPro" id="IPR015422">
    <property type="entry name" value="PyrdxlP-dep_Trfase_small"/>
</dbReference>
<dbReference type="GO" id="GO:0016212">
    <property type="term" value="F:kynurenine-oxoglutarate transaminase activity"/>
    <property type="evidence" value="ECO:0007669"/>
    <property type="project" value="TreeGrafter"/>
</dbReference>
<name>A0A2Z3YNI0_9CORY</name>
<evidence type="ECO:0000256" key="3">
    <source>
        <dbReference type="ARBA" id="ARBA00022679"/>
    </source>
</evidence>
<evidence type="ECO:0000313" key="7">
    <source>
        <dbReference type="EMBL" id="AWT26885.1"/>
    </source>
</evidence>
<sequence>MVQSPAHTTTSTTPPGRGHRPAGRVAGIGPTIFATVTAEAVRTGAANLGQGFPDDDGPAEMLRIAADAILGGDNQYGPGPGVAQLREAVARDRRNRWGQQVTADDVLVTVGATEAIAASVLGLVDEGQSVVTLEPTYDAYTAAVGLAGATVRPVRLRLSTTGTTGTTGTGSTGVRRWSLDREAFAAAVAGPGTAAVLLNTPHNPTGTVLGRGDLEFIADCVRGTDIVVISDEVYERLTFDGEHIPFATLDGMADRTVTISSAAKSFNVTGWKTGWAIAVPELLGPVTAAKQFLTYVGVTPLQPAVAWALDNADAWSRDWARTLRSRRGRLTTALRDAGMEVLGSDGTYYVITDISPLGLTGADGNPMSAEEFCRRLPAAVGVAGIPVSAFVNDRAAADPSDPVHTLVRWTFCKNDETLDLAAVRLRSGVKVHLAGGE</sequence>
<keyword evidence="8" id="KW-1185">Reference proteome</keyword>
<feature type="compositionally biased region" description="Low complexity" evidence="5">
    <location>
        <begin position="1"/>
        <end position="16"/>
    </location>
</feature>
<protein>
    <submittedName>
        <fullName evidence="7">Putative N-succinyldiaminopimelate aminotransferase DapC</fullName>
        <ecNumber evidence="7">2.6.1.17</ecNumber>
    </submittedName>
</protein>
<evidence type="ECO:0000256" key="4">
    <source>
        <dbReference type="ARBA" id="ARBA00022898"/>
    </source>
</evidence>
<dbReference type="EMBL" id="CP024988">
    <property type="protein sequence ID" value="AWT26885.1"/>
    <property type="molecule type" value="Genomic_DNA"/>
</dbReference>
<dbReference type="InterPro" id="IPR051326">
    <property type="entry name" value="Kynurenine-oxoglutarate_AT"/>
</dbReference>
<dbReference type="AlphaFoldDB" id="A0A2Z3YNI0"/>
<keyword evidence="2 7" id="KW-0032">Aminotransferase</keyword>
<dbReference type="OrthoDB" id="9763453at2"/>
<dbReference type="CDD" id="cd00609">
    <property type="entry name" value="AAT_like"/>
    <property type="match status" value="1"/>
</dbReference>
<keyword evidence="3 7" id="KW-0808">Transferase</keyword>
<comment type="cofactor">
    <cofactor evidence="1">
        <name>pyridoxal 5'-phosphate</name>
        <dbReference type="ChEBI" id="CHEBI:597326"/>
    </cofactor>
</comment>
<dbReference type="Gene3D" id="3.40.640.10">
    <property type="entry name" value="Type I PLP-dependent aspartate aminotransferase-like (Major domain)"/>
    <property type="match status" value="1"/>
</dbReference>
<organism evidence="7 8">
    <name type="scientific">Corynebacterium provencense</name>
    <dbReference type="NCBI Taxonomy" id="1737425"/>
    <lineage>
        <taxon>Bacteria</taxon>
        <taxon>Bacillati</taxon>
        <taxon>Actinomycetota</taxon>
        <taxon>Actinomycetes</taxon>
        <taxon>Mycobacteriales</taxon>
        <taxon>Corynebacteriaceae</taxon>
        <taxon>Corynebacterium</taxon>
    </lineage>
</organism>
<feature type="domain" description="Aminotransferase class I/classII large" evidence="6">
    <location>
        <begin position="47"/>
        <end position="422"/>
    </location>
</feature>
<dbReference type="STRING" id="1737425.GCA_900049755_02742"/>
<dbReference type="SUPFAM" id="SSF53383">
    <property type="entry name" value="PLP-dependent transferases"/>
    <property type="match status" value="1"/>
</dbReference>
<evidence type="ECO:0000256" key="2">
    <source>
        <dbReference type="ARBA" id="ARBA00022576"/>
    </source>
</evidence>